<protein>
    <submittedName>
        <fullName evidence="2">Uncharacterized protein</fullName>
    </submittedName>
</protein>
<feature type="region of interest" description="Disordered" evidence="1">
    <location>
        <begin position="1"/>
        <end position="20"/>
    </location>
</feature>
<dbReference type="InterPro" id="IPR036319">
    <property type="entry name" value="RDM1_sf"/>
</dbReference>
<dbReference type="GO" id="GO:0000419">
    <property type="term" value="C:RNA polymerase V complex"/>
    <property type="evidence" value="ECO:0007669"/>
    <property type="project" value="TreeGrafter"/>
</dbReference>
<evidence type="ECO:0000256" key="1">
    <source>
        <dbReference type="SAM" id="MobiDB-lite"/>
    </source>
</evidence>
<dbReference type="AlphaFoldDB" id="A0AAF0Y0E2"/>
<dbReference type="GO" id="GO:0080188">
    <property type="term" value="P:gene silencing by siRNA-directed DNA methylation"/>
    <property type="evidence" value="ECO:0007669"/>
    <property type="project" value="InterPro"/>
</dbReference>
<dbReference type="Proteomes" id="UP000077755">
    <property type="component" value="Chromosome 9"/>
</dbReference>
<keyword evidence="3" id="KW-1185">Reference proteome</keyword>
<accession>A0AAF0Y0E2</accession>
<dbReference type="PANTHER" id="PTHR36366:SF1">
    <property type="entry name" value="PROTEIN RDM1"/>
    <property type="match status" value="1"/>
</dbReference>
<organism evidence="2 3">
    <name type="scientific">Daucus carota subsp. sativus</name>
    <name type="common">Carrot</name>
    <dbReference type="NCBI Taxonomy" id="79200"/>
    <lineage>
        <taxon>Eukaryota</taxon>
        <taxon>Viridiplantae</taxon>
        <taxon>Streptophyta</taxon>
        <taxon>Embryophyta</taxon>
        <taxon>Tracheophyta</taxon>
        <taxon>Spermatophyta</taxon>
        <taxon>Magnoliopsida</taxon>
        <taxon>eudicotyledons</taxon>
        <taxon>Gunneridae</taxon>
        <taxon>Pentapetalae</taxon>
        <taxon>asterids</taxon>
        <taxon>campanulids</taxon>
        <taxon>Apiales</taxon>
        <taxon>Apiaceae</taxon>
        <taxon>Apioideae</taxon>
        <taxon>Scandiceae</taxon>
        <taxon>Daucinae</taxon>
        <taxon>Daucus</taxon>
        <taxon>Daucus sect. Daucus</taxon>
    </lineage>
</organism>
<evidence type="ECO:0000313" key="3">
    <source>
        <dbReference type="Proteomes" id="UP000077755"/>
    </source>
</evidence>
<dbReference type="InterPro" id="IPR015270">
    <property type="entry name" value="RDM1_plant"/>
</dbReference>
<dbReference type="PANTHER" id="PTHR36366">
    <property type="entry name" value="PROTEIN RDM1"/>
    <property type="match status" value="1"/>
</dbReference>
<gene>
    <name evidence="2" type="ORF">DCAR_0935643</name>
</gene>
<dbReference type="KEGG" id="dcr:108201861"/>
<name>A0AAF0Y0E2_DAUCS</name>
<reference evidence="2" key="1">
    <citation type="journal article" date="2016" name="Nat. Genet.">
        <title>A high-quality carrot genome assembly provides new insights into carotenoid accumulation and asterid genome evolution.</title>
        <authorList>
            <person name="Iorizzo M."/>
            <person name="Ellison S."/>
            <person name="Senalik D."/>
            <person name="Zeng P."/>
            <person name="Satapoomin P."/>
            <person name="Huang J."/>
            <person name="Bowman M."/>
            <person name="Iovene M."/>
            <person name="Sanseverino W."/>
            <person name="Cavagnaro P."/>
            <person name="Yildiz M."/>
            <person name="Macko-Podgorni A."/>
            <person name="Moranska E."/>
            <person name="Grzebelus E."/>
            <person name="Grzebelus D."/>
            <person name="Ashrafi H."/>
            <person name="Zheng Z."/>
            <person name="Cheng S."/>
            <person name="Spooner D."/>
            <person name="Van Deynze A."/>
            <person name="Simon P."/>
        </authorList>
    </citation>
    <scope>NUCLEOTIDE SEQUENCE</scope>
    <source>
        <tissue evidence="2">Leaf</tissue>
    </source>
</reference>
<feature type="compositionally biased region" description="Polar residues" evidence="1">
    <location>
        <begin position="11"/>
        <end position="20"/>
    </location>
</feature>
<dbReference type="EMBL" id="CP093351">
    <property type="protein sequence ID" value="WOH16094.1"/>
    <property type="molecule type" value="Genomic_DNA"/>
</dbReference>
<sequence>MKRAMPLDDQMNISSDESLSSEPDIAELAGKFVEDIPIGQPTDIVMTTENGVFRSAQAYQDYMMQLPIPTKRGAIIPFTSWSGFGDSTKQLYNQPLHYLTNVYLKQLDRNRIGADDANKRLDTIIHPAKAEVFLWMTEQIHRLTTSPHQLATLWQKDPMYKADIDACAPLSTNPI</sequence>
<reference evidence="2" key="2">
    <citation type="submission" date="2022-03" db="EMBL/GenBank/DDBJ databases">
        <title>Draft title - Genomic analysis of global carrot germplasm unveils the trajectory of domestication and the origin of high carotenoid orange carrot.</title>
        <authorList>
            <person name="Iorizzo M."/>
            <person name="Ellison S."/>
            <person name="Senalik D."/>
            <person name="Macko-Podgorni A."/>
            <person name="Grzebelus D."/>
            <person name="Bostan H."/>
            <person name="Rolling W."/>
            <person name="Curaba J."/>
            <person name="Simon P."/>
        </authorList>
    </citation>
    <scope>NUCLEOTIDE SEQUENCE</scope>
    <source>
        <tissue evidence="2">Leaf</tissue>
    </source>
</reference>
<evidence type="ECO:0000313" key="2">
    <source>
        <dbReference type="EMBL" id="WOH16094.1"/>
    </source>
</evidence>
<dbReference type="SUPFAM" id="SSF109920">
    <property type="entry name" value="Hypothetical protein At3g22680"/>
    <property type="match status" value="1"/>
</dbReference>
<dbReference type="Pfam" id="PF09187">
    <property type="entry name" value="RdDM_RDM1"/>
    <property type="match status" value="1"/>
</dbReference>
<dbReference type="Gene3D" id="1.20.120.690">
    <property type="entry name" value="RDM1 protein domain"/>
    <property type="match status" value="1"/>
</dbReference>
<proteinExistence type="predicted"/>